<proteinExistence type="predicted"/>
<comment type="caution">
    <text evidence="1">The sequence shown here is derived from an EMBL/GenBank/DDBJ whole genome shotgun (WGS) entry which is preliminary data.</text>
</comment>
<organism evidence="1 2">
    <name type="scientific">Eretmocerus hayati</name>
    <dbReference type="NCBI Taxonomy" id="131215"/>
    <lineage>
        <taxon>Eukaryota</taxon>
        <taxon>Metazoa</taxon>
        <taxon>Ecdysozoa</taxon>
        <taxon>Arthropoda</taxon>
        <taxon>Hexapoda</taxon>
        <taxon>Insecta</taxon>
        <taxon>Pterygota</taxon>
        <taxon>Neoptera</taxon>
        <taxon>Endopterygota</taxon>
        <taxon>Hymenoptera</taxon>
        <taxon>Apocrita</taxon>
        <taxon>Proctotrupomorpha</taxon>
        <taxon>Chalcidoidea</taxon>
        <taxon>Aphelinidae</taxon>
        <taxon>Aphelininae</taxon>
        <taxon>Eretmocerus</taxon>
    </lineage>
</organism>
<dbReference type="EMBL" id="CM056742">
    <property type="protein sequence ID" value="KAJ8680962.1"/>
    <property type="molecule type" value="Genomic_DNA"/>
</dbReference>
<evidence type="ECO:0000313" key="1">
    <source>
        <dbReference type="EMBL" id="KAJ8680962.1"/>
    </source>
</evidence>
<evidence type="ECO:0000313" key="2">
    <source>
        <dbReference type="Proteomes" id="UP001239111"/>
    </source>
</evidence>
<dbReference type="Proteomes" id="UP001239111">
    <property type="component" value="Chromosome 2"/>
</dbReference>
<sequence>MLINYTVLLAELVMSVIRHKAIICIWISVLAFDQPFSLIKTGRTECWGTEDSLVDEIQFYLWSTAFISIIGWSSVSIASITNDGVILDHFIYMLPYYGTYVAVFKFCGLAFLIGQRFKYLNEIILASAEGRSSNPNNLQSIKVGMNL</sequence>
<reference evidence="1" key="1">
    <citation type="submission" date="2023-04" db="EMBL/GenBank/DDBJ databases">
        <title>A chromosome-level genome assembly of the parasitoid wasp Eretmocerus hayati.</title>
        <authorList>
            <person name="Zhong Y."/>
            <person name="Liu S."/>
            <person name="Liu Y."/>
        </authorList>
    </citation>
    <scope>NUCLEOTIDE SEQUENCE</scope>
    <source>
        <strain evidence="1">ZJU_SS_LIU_2023</strain>
    </source>
</reference>
<accession>A0ACC2PCC8</accession>
<protein>
    <submittedName>
        <fullName evidence="1">Uncharacterized protein</fullName>
    </submittedName>
</protein>
<gene>
    <name evidence="1" type="ORF">QAD02_016749</name>
</gene>
<name>A0ACC2PCC8_9HYME</name>
<keyword evidence="2" id="KW-1185">Reference proteome</keyword>